<protein>
    <submittedName>
        <fullName evidence="2">Uncharacterized protein</fullName>
    </submittedName>
</protein>
<gene>
    <name evidence="2" type="ORF">AVEN_30259_1</name>
</gene>
<feature type="compositionally biased region" description="Polar residues" evidence="1">
    <location>
        <begin position="11"/>
        <end position="30"/>
    </location>
</feature>
<dbReference type="Proteomes" id="UP000499080">
    <property type="component" value="Unassembled WGS sequence"/>
</dbReference>
<organism evidence="2 3">
    <name type="scientific">Araneus ventricosus</name>
    <name type="common">Orbweaver spider</name>
    <name type="synonym">Epeira ventricosa</name>
    <dbReference type="NCBI Taxonomy" id="182803"/>
    <lineage>
        <taxon>Eukaryota</taxon>
        <taxon>Metazoa</taxon>
        <taxon>Ecdysozoa</taxon>
        <taxon>Arthropoda</taxon>
        <taxon>Chelicerata</taxon>
        <taxon>Arachnida</taxon>
        <taxon>Araneae</taxon>
        <taxon>Araneomorphae</taxon>
        <taxon>Entelegynae</taxon>
        <taxon>Araneoidea</taxon>
        <taxon>Araneidae</taxon>
        <taxon>Araneus</taxon>
    </lineage>
</organism>
<sequence>HGQDWVRAADYSTTQRQHSQGNRPDVLGTSNPELANQRHAMSKEQALARCHHSLIVTDPRWATPNPTPLGQLKHNPSGLSTIVHRPHWANKGLQPKGVAKYLHYHHSTRPPAAQKH</sequence>
<evidence type="ECO:0000313" key="3">
    <source>
        <dbReference type="Proteomes" id="UP000499080"/>
    </source>
</evidence>
<feature type="non-terminal residue" evidence="2">
    <location>
        <position position="1"/>
    </location>
</feature>
<feature type="region of interest" description="Disordered" evidence="1">
    <location>
        <begin position="1"/>
        <end position="30"/>
    </location>
</feature>
<dbReference type="AlphaFoldDB" id="A0A4Y2R4S9"/>
<evidence type="ECO:0000256" key="1">
    <source>
        <dbReference type="SAM" id="MobiDB-lite"/>
    </source>
</evidence>
<comment type="caution">
    <text evidence="2">The sequence shown here is derived from an EMBL/GenBank/DDBJ whole genome shotgun (WGS) entry which is preliminary data.</text>
</comment>
<reference evidence="2 3" key="1">
    <citation type="journal article" date="2019" name="Sci. Rep.">
        <title>Orb-weaving spider Araneus ventricosus genome elucidates the spidroin gene catalogue.</title>
        <authorList>
            <person name="Kono N."/>
            <person name="Nakamura H."/>
            <person name="Ohtoshi R."/>
            <person name="Moran D.A.P."/>
            <person name="Shinohara A."/>
            <person name="Yoshida Y."/>
            <person name="Fujiwara M."/>
            <person name="Mori M."/>
            <person name="Tomita M."/>
            <person name="Arakawa K."/>
        </authorList>
    </citation>
    <scope>NUCLEOTIDE SEQUENCE [LARGE SCALE GENOMIC DNA]</scope>
</reference>
<dbReference type="EMBL" id="BGPR01015809">
    <property type="protein sequence ID" value="GBN70704.1"/>
    <property type="molecule type" value="Genomic_DNA"/>
</dbReference>
<proteinExistence type="predicted"/>
<keyword evidence="3" id="KW-1185">Reference proteome</keyword>
<name>A0A4Y2R4S9_ARAVE</name>
<evidence type="ECO:0000313" key="2">
    <source>
        <dbReference type="EMBL" id="GBN70704.1"/>
    </source>
</evidence>
<accession>A0A4Y2R4S9</accession>